<dbReference type="Pfam" id="PF00635">
    <property type="entry name" value="Motile_Sperm"/>
    <property type="match status" value="1"/>
</dbReference>
<evidence type="ECO:0000313" key="4">
    <source>
        <dbReference type="Proteomes" id="UP000887572"/>
    </source>
</evidence>
<dbReference type="InterPro" id="IPR000535">
    <property type="entry name" value="MSP_dom"/>
</dbReference>
<accession>A0A914HWT4</accession>
<feature type="region of interest" description="Disordered" evidence="2">
    <location>
        <begin position="133"/>
        <end position="219"/>
    </location>
</feature>
<protein>
    <recommendedName>
        <fullName evidence="1">Major sperm protein</fullName>
    </recommendedName>
</protein>
<feature type="compositionally biased region" description="Basic and acidic residues" evidence="2">
    <location>
        <begin position="193"/>
        <end position="206"/>
    </location>
</feature>
<dbReference type="InterPro" id="IPR013783">
    <property type="entry name" value="Ig-like_fold"/>
</dbReference>
<keyword evidence="1" id="KW-0206">Cytoskeleton</keyword>
<dbReference type="SUPFAM" id="SSF49354">
    <property type="entry name" value="PapD-like"/>
    <property type="match status" value="1"/>
</dbReference>
<organism evidence="4 5">
    <name type="scientific">Globodera rostochiensis</name>
    <name type="common">Golden nematode worm</name>
    <name type="synonym">Heterodera rostochiensis</name>
    <dbReference type="NCBI Taxonomy" id="31243"/>
    <lineage>
        <taxon>Eukaryota</taxon>
        <taxon>Metazoa</taxon>
        <taxon>Ecdysozoa</taxon>
        <taxon>Nematoda</taxon>
        <taxon>Chromadorea</taxon>
        <taxon>Rhabditida</taxon>
        <taxon>Tylenchina</taxon>
        <taxon>Tylenchomorpha</taxon>
        <taxon>Tylenchoidea</taxon>
        <taxon>Heteroderidae</taxon>
        <taxon>Heteroderinae</taxon>
        <taxon>Globodera</taxon>
    </lineage>
</organism>
<proteinExistence type="predicted"/>
<dbReference type="InterPro" id="IPR008962">
    <property type="entry name" value="PapD-like_sf"/>
</dbReference>
<evidence type="ECO:0000256" key="2">
    <source>
        <dbReference type="SAM" id="MobiDB-lite"/>
    </source>
</evidence>
<dbReference type="WBParaSite" id="Gr19_v10_g4876.t1">
    <property type="protein sequence ID" value="Gr19_v10_g4876.t1"/>
    <property type="gene ID" value="Gr19_v10_g4876"/>
</dbReference>
<keyword evidence="1" id="KW-0963">Cytoplasm</keyword>
<evidence type="ECO:0000256" key="1">
    <source>
        <dbReference type="RuleBase" id="RU003425"/>
    </source>
</evidence>
<feature type="compositionally biased region" description="Basic and acidic residues" evidence="2">
    <location>
        <begin position="157"/>
        <end position="169"/>
    </location>
</feature>
<evidence type="ECO:0000313" key="5">
    <source>
        <dbReference type="WBParaSite" id="Gr19_v10_g4876.t1"/>
    </source>
</evidence>
<dbReference type="AlphaFoldDB" id="A0A914HWT4"/>
<dbReference type="Proteomes" id="UP000887572">
    <property type="component" value="Unplaced"/>
</dbReference>
<name>A0A914HWT4_GLORO</name>
<comment type="function">
    <text evidence="1">Central component in molecular interactions underlying sperm crawling. Forms an extensive filament system that extends from sperm villipoda, along the leading edge of the pseudopod.</text>
</comment>
<feature type="domain" description="MSP" evidence="3">
    <location>
        <begin position="277"/>
        <end position="370"/>
    </location>
</feature>
<evidence type="ECO:0000259" key="3">
    <source>
        <dbReference type="PROSITE" id="PS50202"/>
    </source>
</evidence>
<reference evidence="5" key="1">
    <citation type="submission" date="2022-11" db="UniProtKB">
        <authorList>
            <consortium name="WormBaseParasite"/>
        </authorList>
    </citation>
    <scope>IDENTIFICATION</scope>
</reference>
<dbReference type="PROSITE" id="PS50202">
    <property type="entry name" value="MSP"/>
    <property type="match status" value="1"/>
</dbReference>
<feature type="compositionally biased region" description="Basic and acidic residues" evidence="2">
    <location>
        <begin position="353"/>
        <end position="364"/>
    </location>
</feature>
<sequence>MLFTISEFVFIAIFFGIPPNLGFNHFLKCSSLYVHEGRWDMQMYDLVNEVSGSLKATEELRNISCISYGGSRCLNATCLIDGAHEYAYLGYHHCVFNGEYDFCERFNALCASQNGLGGCNLCVDHHCNVPPEGEPAEGERVEGNDEAAESNGSKGAAGDKRAGHDERTAQKKAAKTAHKSEHPFAHLLGAKSRAKEAGTELAEEKQPPPQRQAKNAGGAGGGGSVWNIVFFSGLFVGAAATAFVGDQQTTNQRSQQSTHQASSTTASTTIAQLPPQDIATMPAQKVVFNAPFDNKPTCTLRRLTNAGTRRISVRLASTHPMRFVMSQRHIILGPKECVNVTISINVADPPPHGGDDGLERRRPLAVEYNE</sequence>
<dbReference type="Gene3D" id="2.60.40.10">
    <property type="entry name" value="Immunoglobulins"/>
    <property type="match status" value="1"/>
</dbReference>
<keyword evidence="4" id="KW-1185">Reference proteome</keyword>
<feature type="region of interest" description="Disordered" evidence="2">
    <location>
        <begin position="348"/>
        <end position="370"/>
    </location>
</feature>